<dbReference type="AlphaFoldDB" id="A0A7W3TA31"/>
<accession>A0A7W3TA31</accession>
<dbReference type="Gene3D" id="3.40.1410.10">
    <property type="entry name" value="Chorismate lyase-like"/>
    <property type="match status" value="1"/>
</dbReference>
<keyword evidence="2" id="KW-1185">Reference proteome</keyword>
<dbReference type="SUPFAM" id="SSF64288">
    <property type="entry name" value="Chorismate lyase-like"/>
    <property type="match status" value="1"/>
</dbReference>
<sequence>PGQVEEVETLGGRPGRLMIVISRTFRAGSLPVETADLVVPADRYRIAYHLPVR</sequence>
<protein>
    <submittedName>
        <fullName evidence="1">GntR family transcriptional regulator</fullName>
    </submittedName>
</protein>
<proteinExistence type="predicted"/>
<gene>
    <name evidence="1" type="ORF">FNQ90_02715</name>
</gene>
<dbReference type="EMBL" id="VKHT01000037">
    <property type="protein sequence ID" value="MBB0243049.1"/>
    <property type="molecule type" value="Genomic_DNA"/>
</dbReference>
<reference evidence="2" key="1">
    <citation type="submission" date="2019-10" db="EMBL/GenBank/DDBJ databases">
        <title>Streptomyces sp. nov., a novel actinobacterium isolated from alkaline environment.</title>
        <authorList>
            <person name="Golinska P."/>
        </authorList>
    </citation>
    <scope>NUCLEOTIDE SEQUENCE [LARGE SCALE GENOMIC DNA]</scope>
    <source>
        <strain evidence="2">DSM 42118</strain>
    </source>
</reference>
<evidence type="ECO:0000313" key="1">
    <source>
        <dbReference type="EMBL" id="MBB0243049.1"/>
    </source>
</evidence>
<organism evidence="1 2">
    <name type="scientific">Streptomyces alkaliphilus</name>
    <dbReference type="NCBI Taxonomy" id="1472722"/>
    <lineage>
        <taxon>Bacteria</taxon>
        <taxon>Bacillati</taxon>
        <taxon>Actinomycetota</taxon>
        <taxon>Actinomycetes</taxon>
        <taxon>Kitasatosporales</taxon>
        <taxon>Streptomycetaceae</taxon>
        <taxon>Streptomyces</taxon>
    </lineage>
</organism>
<dbReference type="InterPro" id="IPR028978">
    <property type="entry name" value="Chorismate_lyase_/UTRA_dom_sf"/>
</dbReference>
<comment type="caution">
    <text evidence="1">The sequence shown here is derived from an EMBL/GenBank/DDBJ whole genome shotgun (WGS) entry which is preliminary data.</text>
</comment>
<evidence type="ECO:0000313" key="2">
    <source>
        <dbReference type="Proteomes" id="UP000538929"/>
    </source>
</evidence>
<name>A0A7W3TA31_9ACTN</name>
<dbReference type="Proteomes" id="UP000538929">
    <property type="component" value="Unassembled WGS sequence"/>
</dbReference>
<feature type="non-terminal residue" evidence="1">
    <location>
        <position position="1"/>
    </location>
</feature>